<dbReference type="PANTHER" id="PTHR11492">
    <property type="entry name" value="NUCLEAR FACTOR I"/>
    <property type="match status" value="1"/>
</dbReference>
<dbReference type="GO" id="GO:0000981">
    <property type="term" value="F:DNA-binding transcription factor activity, RNA polymerase II-specific"/>
    <property type="evidence" value="ECO:0007669"/>
    <property type="project" value="TreeGrafter"/>
</dbReference>
<dbReference type="STRING" id="2018661.A0A2A2JQ75"/>
<evidence type="ECO:0000313" key="11">
    <source>
        <dbReference type="Proteomes" id="UP000218231"/>
    </source>
</evidence>
<feature type="region of interest" description="Disordered" evidence="8">
    <location>
        <begin position="608"/>
        <end position="639"/>
    </location>
</feature>
<dbReference type="InterPro" id="IPR000647">
    <property type="entry name" value="CTF/NFI"/>
</dbReference>
<feature type="compositionally biased region" description="Acidic residues" evidence="8">
    <location>
        <begin position="271"/>
        <end position="292"/>
    </location>
</feature>
<evidence type="ECO:0000313" key="10">
    <source>
        <dbReference type="EMBL" id="PAV63966.1"/>
    </source>
</evidence>
<evidence type="ECO:0000256" key="7">
    <source>
        <dbReference type="ARBA" id="ARBA00023242"/>
    </source>
</evidence>
<comment type="subcellular location">
    <subcellularLocation>
        <location evidence="1">Nucleus</location>
    </subcellularLocation>
</comment>
<evidence type="ECO:0000259" key="9">
    <source>
        <dbReference type="PROSITE" id="PS51080"/>
    </source>
</evidence>
<dbReference type="OrthoDB" id="10055441at2759"/>
<evidence type="ECO:0000256" key="8">
    <source>
        <dbReference type="SAM" id="MobiDB-lite"/>
    </source>
</evidence>
<keyword evidence="6" id="KW-0804">Transcription</keyword>
<protein>
    <recommendedName>
        <fullName evidence="9">CTF/NF-I domain-containing protein</fullName>
    </recommendedName>
</protein>
<dbReference type="PANTHER" id="PTHR11492:SF8">
    <property type="entry name" value="NUCLEAR FACTOR I, ISOFORM B"/>
    <property type="match status" value="1"/>
</dbReference>
<dbReference type="GO" id="GO:0000978">
    <property type="term" value="F:RNA polymerase II cis-regulatory region sequence-specific DNA binding"/>
    <property type="evidence" value="ECO:0007669"/>
    <property type="project" value="TreeGrafter"/>
</dbReference>
<feature type="compositionally biased region" description="Low complexity" evidence="8">
    <location>
        <begin position="959"/>
        <end position="975"/>
    </location>
</feature>
<evidence type="ECO:0000256" key="6">
    <source>
        <dbReference type="ARBA" id="ARBA00023163"/>
    </source>
</evidence>
<feature type="compositionally biased region" description="Gly residues" evidence="8">
    <location>
        <begin position="368"/>
        <end position="379"/>
    </location>
</feature>
<keyword evidence="3" id="KW-0805">Transcription regulation</keyword>
<feature type="domain" description="CTF/NF-I" evidence="9">
    <location>
        <begin position="68"/>
        <end position="261"/>
    </location>
</feature>
<dbReference type="GO" id="GO:0045893">
    <property type="term" value="P:positive regulation of DNA-templated transcription"/>
    <property type="evidence" value="ECO:0007669"/>
    <property type="project" value="UniProtKB-ARBA"/>
</dbReference>
<reference evidence="10 11" key="1">
    <citation type="journal article" date="2017" name="Curr. Biol.">
        <title>Genome architecture and evolution of a unichromosomal asexual nematode.</title>
        <authorList>
            <person name="Fradin H."/>
            <person name="Zegar C."/>
            <person name="Gutwein M."/>
            <person name="Lucas J."/>
            <person name="Kovtun M."/>
            <person name="Corcoran D."/>
            <person name="Baugh L.R."/>
            <person name="Kiontke K."/>
            <person name="Gunsalus K."/>
            <person name="Fitch D.H."/>
            <person name="Piano F."/>
        </authorList>
    </citation>
    <scope>NUCLEOTIDE SEQUENCE [LARGE SCALE GENOMIC DNA]</scope>
    <source>
        <strain evidence="10">PF1309</strain>
    </source>
</reference>
<organism evidence="10 11">
    <name type="scientific">Diploscapter pachys</name>
    <dbReference type="NCBI Taxonomy" id="2018661"/>
    <lineage>
        <taxon>Eukaryota</taxon>
        <taxon>Metazoa</taxon>
        <taxon>Ecdysozoa</taxon>
        <taxon>Nematoda</taxon>
        <taxon>Chromadorea</taxon>
        <taxon>Rhabditida</taxon>
        <taxon>Rhabditina</taxon>
        <taxon>Rhabditomorpha</taxon>
        <taxon>Rhabditoidea</taxon>
        <taxon>Rhabditidae</taxon>
        <taxon>Diploscapter</taxon>
    </lineage>
</organism>
<feature type="region of interest" description="Disordered" evidence="8">
    <location>
        <begin position="852"/>
        <end position="916"/>
    </location>
</feature>
<dbReference type="EMBL" id="LIAE01010290">
    <property type="protein sequence ID" value="PAV63966.1"/>
    <property type="molecule type" value="Genomic_DNA"/>
</dbReference>
<feature type="region of interest" description="Disordered" evidence="8">
    <location>
        <begin position="39"/>
        <end position="66"/>
    </location>
</feature>
<evidence type="ECO:0000256" key="3">
    <source>
        <dbReference type="ARBA" id="ARBA00023015"/>
    </source>
</evidence>
<dbReference type="PROSITE" id="PS51080">
    <property type="entry name" value="CTF_NFI_2"/>
    <property type="match status" value="1"/>
</dbReference>
<comment type="caution">
    <text evidence="10">The sequence shown here is derived from an EMBL/GenBank/DDBJ whole genome shotgun (WGS) entry which is preliminary data.</text>
</comment>
<dbReference type="InterPro" id="IPR020604">
    <property type="entry name" value="CTF/NFI_DNA-bd-dom"/>
</dbReference>
<dbReference type="AlphaFoldDB" id="A0A2A2JQ75"/>
<gene>
    <name evidence="10" type="ORF">WR25_18795</name>
</gene>
<dbReference type="GO" id="GO:0005634">
    <property type="term" value="C:nucleus"/>
    <property type="evidence" value="ECO:0007669"/>
    <property type="project" value="UniProtKB-SubCell"/>
</dbReference>
<feature type="compositionally biased region" description="Polar residues" evidence="8">
    <location>
        <begin position="864"/>
        <end position="916"/>
    </location>
</feature>
<dbReference type="SMART" id="SM00523">
    <property type="entry name" value="DWA"/>
    <property type="match status" value="1"/>
</dbReference>
<dbReference type="Proteomes" id="UP000218231">
    <property type="component" value="Unassembled WGS sequence"/>
</dbReference>
<keyword evidence="5" id="KW-0010">Activator</keyword>
<dbReference type="GO" id="GO:0051239">
    <property type="term" value="P:regulation of multicellular organismal process"/>
    <property type="evidence" value="ECO:0007669"/>
    <property type="project" value="UniProtKB-ARBA"/>
</dbReference>
<dbReference type="InterPro" id="IPR003619">
    <property type="entry name" value="MAD_homology1_Dwarfin-type"/>
</dbReference>
<feature type="region of interest" description="Disordered" evidence="8">
    <location>
        <begin position="271"/>
        <end position="298"/>
    </location>
</feature>
<proteinExistence type="predicted"/>
<keyword evidence="2" id="KW-0235">DNA replication</keyword>
<evidence type="ECO:0000256" key="5">
    <source>
        <dbReference type="ARBA" id="ARBA00023159"/>
    </source>
</evidence>
<keyword evidence="7" id="KW-0539">Nucleus</keyword>
<name>A0A2A2JQ75_9BILA</name>
<evidence type="ECO:0000256" key="2">
    <source>
        <dbReference type="ARBA" id="ARBA00022705"/>
    </source>
</evidence>
<sequence length="991" mass="106609">MENLESFARQFLIRIYNSASYYNYLQHFTLPNRLQYQVDVGSPSPARQGPGETASRISSMPPPSGEWNNQYSPAAPDEFHPFVDALMPHVKDFAYVWFHLQANKRKFLKRHDKRMTTEEEKQVKEDLMLEPQHNKQKWAARLLGKLRKDIDPNCRDDFVCSVTGQRPAVCVLSNPDQKGKMRRIDCLRQADKVWRLDLVMVILFKGIPLESTDGERLEKCSECVYPALCVNPYHISISVRELDLFLANFIRTNDPDAKQNSKPKIEEADELVDVERQDDEQQLSPAEAEEDENDKRDSIWGTGVFSAYELKVVTKRLIMDQQGTNGTVQRVQEQNRRYVGQSTSAAASSGALAPLAKIEIGTTSGNGNANGSGNGGGSSRGSVSIPWPLDMSASNSPLHTSSVTSLSPPANQQNSSNDEPLEKRSRHASRDSATSSTNEEVRVLIGNKTWNDEELERKRVQQAQQIEQTPGVIKMRQQPIMNSSQSTHLMSTTGNSVTAGVVRRLNAVAGGNAVGDQKVFIIDQRQIGQGASGSGQSSGNLLAAVGRNSPMAIGDVPNGRGNTNEIGYRGLASSTLGSMSATNLSTLSSSASGFAPIGGAVANQLRSSNSSASISQSHAPMVASRKRGHGGQSSSSQNIHLQQISPSLARNIMDTTVGGPRRITPTTDTSPPNAILNHLRRAQDGGAAYMGSPTKFITPSGESISFSKILQQVEVQHEGRSLSSHRSSITQELSSFLATNGDSLTGSGAASPTIDILAPQPIKAFINRPEPTAKLVAPKPINPIAMKNTYDLVQVQQALSGHSSAISSPLATPRVTPLPRHIEEESHALFNAITHGDLVDVSNKFLEYLNDPNSRSPTSNSNSIQGAFSSVLGTSNPNRPDSVASNSSNSMTGVMSLSAPPTSSLTVSQTPTATSPIVDSTTIEVVMRDLPDSTTADSPRGAFARAAAVLNQNVPGGVSSSSPSSSNGSASTKSSKQNPPKRPIDFSQGKL</sequence>
<keyword evidence="11" id="KW-1185">Reference proteome</keyword>
<feature type="compositionally biased region" description="Polar residues" evidence="8">
    <location>
        <begin position="392"/>
        <end position="418"/>
    </location>
</feature>
<feature type="region of interest" description="Disordered" evidence="8">
    <location>
        <begin position="364"/>
        <end position="440"/>
    </location>
</feature>
<accession>A0A2A2JQ75</accession>
<evidence type="ECO:0000256" key="1">
    <source>
        <dbReference type="ARBA" id="ARBA00004123"/>
    </source>
</evidence>
<keyword evidence="4" id="KW-0238">DNA-binding</keyword>
<feature type="compositionally biased region" description="Low complexity" evidence="8">
    <location>
        <begin position="852"/>
        <end position="863"/>
    </location>
</feature>
<dbReference type="GO" id="GO:0006260">
    <property type="term" value="P:DNA replication"/>
    <property type="evidence" value="ECO:0007669"/>
    <property type="project" value="UniProtKB-KW"/>
</dbReference>
<feature type="region of interest" description="Disordered" evidence="8">
    <location>
        <begin position="953"/>
        <end position="991"/>
    </location>
</feature>
<dbReference type="Pfam" id="PF03165">
    <property type="entry name" value="MH1"/>
    <property type="match status" value="1"/>
</dbReference>
<dbReference type="Pfam" id="PF10524">
    <property type="entry name" value="NfI_DNAbd_pre-N"/>
    <property type="match status" value="1"/>
</dbReference>
<dbReference type="InterPro" id="IPR019548">
    <property type="entry name" value="CTF/NFI_DNA-bd_N"/>
</dbReference>
<feature type="compositionally biased region" description="Low complexity" evidence="8">
    <location>
        <begin position="608"/>
        <end position="617"/>
    </location>
</feature>
<evidence type="ECO:0000256" key="4">
    <source>
        <dbReference type="ARBA" id="ARBA00023125"/>
    </source>
</evidence>